<reference evidence="3" key="2">
    <citation type="submission" date="2020-09" db="EMBL/GenBank/DDBJ databases">
        <authorList>
            <person name="Yu Y."/>
        </authorList>
    </citation>
    <scope>NUCLEOTIDE SEQUENCE</scope>
    <source>
        <strain evidence="3">KCTC 49039</strain>
    </source>
</reference>
<protein>
    <submittedName>
        <fullName evidence="3">YndJ family protein</fullName>
    </submittedName>
</protein>
<dbReference type="Proteomes" id="UP000610846">
    <property type="component" value="Unassembled WGS sequence"/>
</dbReference>
<dbReference type="EMBL" id="JACYHB010000012">
    <property type="protein sequence ID" value="MBD8080104.1"/>
    <property type="molecule type" value="Genomic_DNA"/>
</dbReference>
<organism evidence="3 4">
    <name type="scientific">Cellulosimicrobium arenosum</name>
    <dbReference type="NCBI Taxonomy" id="2708133"/>
    <lineage>
        <taxon>Bacteria</taxon>
        <taxon>Bacillati</taxon>
        <taxon>Actinomycetota</taxon>
        <taxon>Actinomycetes</taxon>
        <taxon>Micrococcales</taxon>
        <taxon>Promicromonosporaceae</taxon>
        <taxon>Cellulosimicrobium</taxon>
    </lineage>
</organism>
<dbReference type="InterPro" id="IPR025450">
    <property type="entry name" value="YndJ-like"/>
</dbReference>
<feature type="transmembrane region" description="Helical" evidence="2">
    <location>
        <begin position="91"/>
        <end position="110"/>
    </location>
</feature>
<feature type="transmembrane region" description="Helical" evidence="2">
    <location>
        <begin position="220"/>
        <end position="241"/>
    </location>
</feature>
<feature type="transmembrane region" description="Helical" evidence="2">
    <location>
        <begin position="122"/>
        <end position="147"/>
    </location>
</feature>
<reference evidence="3" key="1">
    <citation type="journal article" date="2018" name="Curr. Microbiol.">
        <title>Cellulosimicrobium arenosum sp. nov., Isolated from Marine Sediment Sand.</title>
        <authorList>
            <person name="Oh M."/>
            <person name="Kim J.H."/>
            <person name="Yoon J.H."/>
            <person name="Schumann P."/>
            <person name="Kim W."/>
        </authorList>
    </citation>
    <scope>NUCLEOTIDE SEQUENCE</scope>
    <source>
        <strain evidence="3">KCTC 49039</strain>
    </source>
</reference>
<comment type="caution">
    <text evidence="3">The sequence shown here is derived from an EMBL/GenBank/DDBJ whole genome shotgun (WGS) entry which is preliminary data.</text>
</comment>
<feature type="compositionally biased region" description="Gly residues" evidence="1">
    <location>
        <begin position="287"/>
        <end position="300"/>
    </location>
</feature>
<dbReference type="AlphaFoldDB" id="A0A927PFT5"/>
<name>A0A927PFT5_9MICO</name>
<dbReference type="Pfam" id="PF14158">
    <property type="entry name" value="YndJ"/>
    <property type="match status" value="1"/>
</dbReference>
<evidence type="ECO:0000256" key="1">
    <source>
        <dbReference type="SAM" id="MobiDB-lite"/>
    </source>
</evidence>
<feature type="transmembrane region" description="Helical" evidence="2">
    <location>
        <begin position="59"/>
        <end position="79"/>
    </location>
</feature>
<feature type="transmembrane region" description="Helical" evidence="2">
    <location>
        <begin position="187"/>
        <end position="208"/>
    </location>
</feature>
<keyword evidence="4" id="KW-1185">Reference proteome</keyword>
<feature type="transmembrane region" description="Helical" evidence="2">
    <location>
        <begin position="159"/>
        <end position="181"/>
    </location>
</feature>
<evidence type="ECO:0000256" key="2">
    <source>
        <dbReference type="SAM" id="Phobius"/>
    </source>
</evidence>
<sequence length="315" mass="31092">MSAAGAALVSVLVAVGLVLVLPLGLRLLGPDVVPAPRSPAWPLAGAAGTVSLLLPRGPLAVALALPFAVAAAVILLAALRHAVRGGLRAPVVAATVALTMPAVGACALVAERAGWGLLGFGGTYLALTVPHMLYAGFGAALVAGGVAELARRSDGAVDPLAVAGAWGVPVGTVLVLLGYFVGDVAELVGALVLTGALWATAVATTRSLARPAVVTPAARALLVTGVVSVSVSMLLALWWAAGEAFDVAHPGLDVMAATHGVANAFGFVLCTVLGLRLVARRPRDADGPGGHPGAGPGALHGAGFLDDQHGGRRTT</sequence>
<proteinExistence type="predicted"/>
<feature type="region of interest" description="Disordered" evidence="1">
    <location>
        <begin position="284"/>
        <end position="315"/>
    </location>
</feature>
<feature type="compositionally biased region" description="Basic and acidic residues" evidence="1">
    <location>
        <begin position="306"/>
        <end position="315"/>
    </location>
</feature>
<keyword evidence="2" id="KW-0812">Transmembrane</keyword>
<evidence type="ECO:0000313" key="4">
    <source>
        <dbReference type="Proteomes" id="UP000610846"/>
    </source>
</evidence>
<accession>A0A927PFT5</accession>
<dbReference type="RefSeq" id="WP_191829683.1">
    <property type="nucleotide sequence ID" value="NZ_JACYHB010000012.1"/>
</dbReference>
<evidence type="ECO:0000313" key="3">
    <source>
        <dbReference type="EMBL" id="MBD8080104.1"/>
    </source>
</evidence>
<keyword evidence="2" id="KW-0472">Membrane</keyword>
<feature type="transmembrane region" description="Helical" evidence="2">
    <location>
        <begin position="261"/>
        <end position="279"/>
    </location>
</feature>
<keyword evidence="2" id="KW-1133">Transmembrane helix</keyword>
<gene>
    <name evidence="3" type="ORF">IF651_13675</name>
</gene>